<proteinExistence type="predicted"/>
<sequence length="49" mass="5339">MGDYLAQLVVDDVSGLRARAMDAAQRFLSEQQALFDEAEHGSRWGGQAA</sequence>
<dbReference type="RefSeq" id="WP_232791225.1">
    <property type="nucleotide sequence ID" value="NZ_CP102333.1"/>
</dbReference>
<reference evidence="1" key="1">
    <citation type="submission" date="2022-08" db="EMBL/GenBank/DDBJ databases">
        <title>Streptomyces changanensis sp. nov., an actinomycete isolated from soil.</title>
        <authorList>
            <person name="Wu H."/>
            <person name="Han L."/>
        </authorList>
    </citation>
    <scope>NUCLEOTIDE SEQUENCE</scope>
    <source>
        <strain evidence="1">HL-66</strain>
        <plasmid evidence="1">unnamed</plasmid>
    </source>
</reference>
<evidence type="ECO:0008006" key="3">
    <source>
        <dbReference type="Google" id="ProtNLM"/>
    </source>
</evidence>
<keyword evidence="1" id="KW-0614">Plasmid</keyword>
<dbReference type="Proteomes" id="UP001060150">
    <property type="component" value="Plasmid unnamed"/>
</dbReference>
<dbReference type="EMBL" id="CP102333">
    <property type="protein sequence ID" value="UUS35119.1"/>
    <property type="molecule type" value="Genomic_DNA"/>
</dbReference>
<gene>
    <name evidence="1" type="ORF">NRO40_30435</name>
</gene>
<evidence type="ECO:0000313" key="2">
    <source>
        <dbReference type="Proteomes" id="UP001060150"/>
    </source>
</evidence>
<keyword evidence="2" id="KW-1185">Reference proteome</keyword>
<geneLocation type="plasmid" evidence="1 2">
    <name>unnamed</name>
</geneLocation>
<organism evidence="1 2">
    <name type="scientific">Streptomyces changanensis</name>
    <dbReference type="NCBI Taxonomy" id="2964669"/>
    <lineage>
        <taxon>Bacteria</taxon>
        <taxon>Bacillati</taxon>
        <taxon>Actinomycetota</taxon>
        <taxon>Actinomycetes</taxon>
        <taxon>Kitasatosporales</taxon>
        <taxon>Streptomycetaceae</taxon>
        <taxon>Streptomyces</taxon>
    </lineage>
</organism>
<accession>A0ABY5NGJ6</accession>
<protein>
    <recommendedName>
        <fullName evidence="3">WXG100 family type VII secretion target</fullName>
    </recommendedName>
</protein>
<evidence type="ECO:0000313" key="1">
    <source>
        <dbReference type="EMBL" id="UUS35119.1"/>
    </source>
</evidence>
<name>A0ABY5NGJ6_9ACTN</name>